<dbReference type="Gene3D" id="3.10.180.10">
    <property type="entry name" value="2,3-Dihydroxybiphenyl 1,2-Dioxygenase, domain 1"/>
    <property type="match status" value="1"/>
</dbReference>
<organism evidence="2 3">
    <name type="scientific">Fulvivirga lutea</name>
    <dbReference type="NCBI Taxonomy" id="2810512"/>
    <lineage>
        <taxon>Bacteria</taxon>
        <taxon>Pseudomonadati</taxon>
        <taxon>Bacteroidota</taxon>
        <taxon>Cytophagia</taxon>
        <taxon>Cytophagales</taxon>
        <taxon>Fulvivirgaceae</taxon>
        <taxon>Fulvivirga</taxon>
    </lineage>
</organism>
<dbReference type="PANTHER" id="PTHR33993:SF2">
    <property type="entry name" value="VOC DOMAIN-CONTAINING PROTEIN"/>
    <property type="match status" value="1"/>
</dbReference>
<evidence type="ECO:0000313" key="3">
    <source>
        <dbReference type="Proteomes" id="UP000662783"/>
    </source>
</evidence>
<dbReference type="RefSeq" id="WP_205723742.1">
    <property type="nucleotide sequence ID" value="NZ_CP070608.1"/>
</dbReference>
<dbReference type="KEGG" id="fuv:JR347_09125"/>
<reference evidence="2" key="1">
    <citation type="submission" date="2021-02" db="EMBL/GenBank/DDBJ databases">
        <title>Fulvivirga sp. S481 isolated from sea water.</title>
        <authorList>
            <person name="Bae S.S."/>
            <person name="Baek K."/>
        </authorList>
    </citation>
    <scope>NUCLEOTIDE SEQUENCE</scope>
    <source>
        <strain evidence="2">S481</strain>
    </source>
</reference>
<proteinExistence type="predicted"/>
<feature type="domain" description="VOC" evidence="1">
    <location>
        <begin position="131"/>
        <end position="249"/>
    </location>
</feature>
<dbReference type="AlphaFoldDB" id="A0A975A299"/>
<name>A0A975A299_9BACT</name>
<dbReference type="Proteomes" id="UP000662783">
    <property type="component" value="Chromosome"/>
</dbReference>
<accession>A0A975A299</accession>
<dbReference type="PANTHER" id="PTHR33993">
    <property type="entry name" value="GLYOXALASE-RELATED"/>
    <property type="match status" value="1"/>
</dbReference>
<dbReference type="InterPro" id="IPR052164">
    <property type="entry name" value="Anthracycline_SecMetBiosynth"/>
</dbReference>
<dbReference type="PROSITE" id="PS51819">
    <property type="entry name" value="VOC"/>
    <property type="match status" value="1"/>
</dbReference>
<dbReference type="CDD" id="cd07247">
    <property type="entry name" value="SgaA_N_like"/>
    <property type="match status" value="1"/>
</dbReference>
<protein>
    <submittedName>
        <fullName evidence="2">VOC family protein</fullName>
    </submittedName>
</protein>
<evidence type="ECO:0000259" key="1">
    <source>
        <dbReference type="PROSITE" id="PS51819"/>
    </source>
</evidence>
<dbReference type="InterPro" id="IPR004360">
    <property type="entry name" value="Glyas_Fos-R_dOase_dom"/>
</dbReference>
<dbReference type="Pfam" id="PF00903">
    <property type="entry name" value="Glyoxalase"/>
    <property type="match status" value="1"/>
</dbReference>
<dbReference type="InterPro" id="IPR037523">
    <property type="entry name" value="VOC_core"/>
</dbReference>
<dbReference type="InterPro" id="IPR029068">
    <property type="entry name" value="Glyas_Bleomycin-R_OHBP_Dase"/>
</dbReference>
<dbReference type="EMBL" id="CP070608">
    <property type="protein sequence ID" value="QSE99231.1"/>
    <property type="molecule type" value="Genomic_DNA"/>
</dbReference>
<dbReference type="SUPFAM" id="SSF54593">
    <property type="entry name" value="Glyoxalase/Bleomycin resistance protein/Dihydroxybiphenyl dioxygenase"/>
    <property type="match status" value="1"/>
</dbReference>
<evidence type="ECO:0000313" key="2">
    <source>
        <dbReference type="EMBL" id="QSE99231.1"/>
    </source>
</evidence>
<gene>
    <name evidence="2" type="ORF">JR347_09125</name>
</gene>
<keyword evidence="3" id="KW-1185">Reference proteome</keyword>
<sequence length="250" mass="28203">MKNIIITIVLLFGITLSIRAQEVNKYFVLHYTIGEKWDVNKPYAEQPYFSEHSQFLKDLRSRGIIKLGARYSDIGQIIFTAKDQSAADSLISLDASVKNGIFKADIYPFNVFYYGEINQLNKQNEKMMKSAIQNFQIPVTDFERAYLFYTKILNTDLQKLEYEGSQLAIFPFNPDSGVGGTLIKSEGLIPSKEGTMVYLHAGEDLSPHLERINKNGGEVINEKTSLGPGNGYFAIFDDTEGNRVGLYSTH</sequence>